<organism evidence="2 3">
    <name type="scientific">Pristionchus fissidentatus</name>
    <dbReference type="NCBI Taxonomy" id="1538716"/>
    <lineage>
        <taxon>Eukaryota</taxon>
        <taxon>Metazoa</taxon>
        <taxon>Ecdysozoa</taxon>
        <taxon>Nematoda</taxon>
        <taxon>Chromadorea</taxon>
        <taxon>Rhabditida</taxon>
        <taxon>Rhabditina</taxon>
        <taxon>Diplogasteromorpha</taxon>
        <taxon>Diplogasteroidea</taxon>
        <taxon>Neodiplogasteridae</taxon>
        <taxon>Pristionchus</taxon>
    </lineage>
</organism>
<proteinExistence type="predicted"/>
<feature type="non-terminal residue" evidence="2">
    <location>
        <position position="1"/>
    </location>
</feature>
<comment type="caution">
    <text evidence="2">The sequence shown here is derived from an EMBL/GenBank/DDBJ whole genome shotgun (WGS) entry which is preliminary data.</text>
</comment>
<feature type="compositionally biased region" description="Polar residues" evidence="1">
    <location>
        <begin position="1"/>
        <end position="22"/>
    </location>
</feature>
<reference evidence="2" key="1">
    <citation type="submission" date="2023-10" db="EMBL/GenBank/DDBJ databases">
        <title>Genome assembly of Pristionchus species.</title>
        <authorList>
            <person name="Yoshida K."/>
            <person name="Sommer R.J."/>
        </authorList>
    </citation>
    <scope>NUCLEOTIDE SEQUENCE</scope>
    <source>
        <strain evidence="2">RS5133</strain>
    </source>
</reference>
<accession>A0AAV5WG86</accession>
<evidence type="ECO:0000256" key="1">
    <source>
        <dbReference type="SAM" id="MobiDB-lite"/>
    </source>
</evidence>
<protein>
    <submittedName>
        <fullName evidence="2">Uncharacterized protein</fullName>
    </submittedName>
</protein>
<keyword evidence="3" id="KW-1185">Reference proteome</keyword>
<dbReference type="EMBL" id="BTSY01000006">
    <property type="protein sequence ID" value="GMT31261.1"/>
    <property type="molecule type" value="Genomic_DNA"/>
</dbReference>
<dbReference type="Proteomes" id="UP001432322">
    <property type="component" value="Unassembled WGS sequence"/>
</dbReference>
<name>A0AAV5WG86_9BILA</name>
<evidence type="ECO:0000313" key="2">
    <source>
        <dbReference type="EMBL" id="GMT31261.1"/>
    </source>
</evidence>
<feature type="region of interest" description="Disordered" evidence="1">
    <location>
        <begin position="1"/>
        <end position="37"/>
    </location>
</feature>
<sequence>VEEKSPTPTSDDAPSKSRSYARSSKHRSTIPNTTSVSRCPWERCHMAARNRKDAMRMSSRQQIRELFEMARTKKACL</sequence>
<gene>
    <name evidence="2" type="ORF">PFISCL1PPCAC_22558</name>
</gene>
<dbReference type="AlphaFoldDB" id="A0AAV5WG86"/>
<feature type="non-terminal residue" evidence="2">
    <location>
        <position position="77"/>
    </location>
</feature>
<evidence type="ECO:0000313" key="3">
    <source>
        <dbReference type="Proteomes" id="UP001432322"/>
    </source>
</evidence>